<keyword evidence="1" id="KW-1133">Transmembrane helix</keyword>
<keyword evidence="1" id="KW-0472">Membrane</keyword>
<dbReference type="EMBL" id="KI913118">
    <property type="protein sequence ID" value="ETV85236.1"/>
    <property type="molecule type" value="Genomic_DNA"/>
</dbReference>
<organism evidence="2">
    <name type="scientific">Aphanomyces astaci</name>
    <name type="common">Crayfish plague agent</name>
    <dbReference type="NCBI Taxonomy" id="112090"/>
    <lineage>
        <taxon>Eukaryota</taxon>
        <taxon>Sar</taxon>
        <taxon>Stramenopiles</taxon>
        <taxon>Oomycota</taxon>
        <taxon>Saprolegniomycetes</taxon>
        <taxon>Saprolegniales</taxon>
        <taxon>Verrucalvaceae</taxon>
        <taxon>Aphanomyces</taxon>
    </lineage>
</organism>
<dbReference type="OrthoDB" id="4142200at2759"/>
<dbReference type="RefSeq" id="XP_009825254.1">
    <property type="nucleotide sequence ID" value="XM_009826952.1"/>
</dbReference>
<dbReference type="GeneID" id="20805044"/>
<feature type="transmembrane region" description="Helical" evidence="1">
    <location>
        <begin position="110"/>
        <end position="132"/>
    </location>
</feature>
<dbReference type="AlphaFoldDB" id="W4H0X7"/>
<proteinExistence type="predicted"/>
<feature type="transmembrane region" description="Helical" evidence="1">
    <location>
        <begin position="65"/>
        <end position="85"/>
    </location>
</feature>
<sequence length="172" mass="19285">MAAAVKPSSSLEWKRIIHAMRDPGRSEYSFVPHKYIHSTPILSPTPDNMQWNMLDRRDSVHYSAVMYWFILIVLLSFMCVEWVLLYPLSPSRLYNIQVDMCDGRVNLAEFLFQQILPLGMLLGSLITFKLALGRATMLELAAIKSATTTSGAAHSPRRSSSACSAATWCTLA</sequence>
<dbReference type="STRING" id="112090.W4H0X7"/>
<protein>
    <submittedName>
        <fullName evidence="2">Uncharacterized protein</fullName>
    </submittedName>
</protein>
<evidence type="ECO:0000313" key="2">
    <source>
        <dbReference type="EMBL" id="ETV85236.1"/>
    </source>
</evidence>
<dbReference type="VEuPathDB" id="FungiDB:H257_03048"/>
<name>W4H0X7_APHAT</name>
<keyword evidence="1" id="KW-0812">Transmembrane</keyword>
<accession>W4H0X7</accession>
<evidence type="ECO:0000256" key="1">
    <source>
        <dbReference type="SAM" id="Phobius"/>
    </source>
</evidence>
<gene>
    <name evidence="2" type="ORF">H257_03048</name>
</gene>
<reference evidence="2" key="1">
    <citation type="submission" date="2013-12" db="EMBL/GenBank/DDBJ databases">
        <title>The Genome Sequence of Aphanomyces astaci APO3.</title>
        <authorList>
            <consortium name="The Broad Institute Genomics Platform"/>
            <person name="Russ C."/>
            <person name="Tyler B."/>
            <person name="van West P."/>
            <person name="Dieguez-Uribeondo J."/>
            <person name="Young S.K."/>
            <person name="Zeng Q."/>
            <person name="Gargeya S."/>
            <person name="Fitzgerald M."/>
            <person name="Abouelleil A."/>
            <person name="Alvarado L."/>
            <person name="Chapman S.B."/>
            <person name="Gainer-Dewar J."/>
            <person name="Goldberg J."/>
            <person name="Griggs A."/>
            <person name="Gujja S."/>
            <person name="Hansen M."/>
            <person name="Howarth C."/>
            <person name="Imamovic A."/>
            <person name="Ireland A."/>
            <person name="Larimer J."/>
            <person name="McCowan C."/>
            <person name="Murphy C."/>
            <person name="Pearson M."/>
            <person name="Poon T.W."/>
            <person name="Priest M."/>
            <person name="Roberts A."/>
            <person name="Saif S."/>
            <person name="Shea T."/>
            <person name="Sykes S."/>
            <person name="Wortman J."/>
            <person name="Nusbaum C."/>
            <person name="Birren B."/>
        </authorList>
    </citation>
    <scope>NUCLEOTIDE SEQUENCE [LARGE SCALE GENOMIC DNA]</scope>
    <source>
        <strain evidence="2">APO3</strain>
    </source>
</reference>